<keyword evidence="3" id="KW-1185">Reference proteome</keyword>
<organism evidence="2 3">
    <name type="scientific">Sphingomonas baiyangensis</name>
    <dbReference type="NCBI Taxonomy" id="2572576"/>
    <lineage>
        <taxon>Bacteria</taxon>
        <taxon>Pseudomonadati</taxon>
        <taxon>Pseudomonadota</taxon>
        <taxon>Alphaproteobacteria</taxon>
        <taxon>Sphingomonadales</taxon>
        <taxon>Sphingomonadaceae</taxon>
        <taxon>Sphingomonas</taxon>
    </lineage>
</organism>
<evidence type="ECO:0008006" key="4">
    <source>
        <dbReference type="Google" id="ProtNLM"/>
    </source>
</evidence>
<proteinExistence type="predicted"/>
<dbReference type="OrthoDB" id="7583152at2"/>
<dbReference type="Proteomes" id="UP000309138">
    <property type="component" value="Unassembled WGS sequence"/>
</dbReference>
<evidence type="ECO:0000256" key="1">
    <source>
        <dbReference type="SAM" id="SignalP"/>
    </source>
</evidence>
<dbReference type="AlphaFoldDB" id="A0A4U1L0M3"/>
<dbReference type="RefSeq" id="WP_136942084.1">
    <property type="nucleotide sequence ID" value="NZ_SWKR01000002.1"/>
</dbReference>
<protein>
    <recommendedName>
        <fullName evidence="4">DUF4142 domain-containing protein</fullName>
    </recommendedName>
</protein>
<reference evidence="2 3" key="1">
    <citation type="submission" date="2019-04" db="EMBL/GenBank/DDBJ databases">
        <authorList>
            <person name="Yang Y."/>
            <person name="Wei D."/>
        </authorList>
    </citation>
    <scope>NUCLEOTIDE SEQUENCE [LARGE SCALE GENOMIC DNA]</scope>
    <source>
        <strain evidence="2 3">L-1-4w-11</strain>
    </source>
</reference>
<comment type="caution">
    <text evidence="2">The sequence shown here is derived from an EMBL/GenBank/DDBJ whole genome shotgun (WGS) entry which is preliminary data.</text>
</comment>
<dbReference type="PROSITE" id="PS51257">
    <property type="entry name" value="PROKAR_LIPOPROTEIN"/>
    <property type="match status" value="1"/>
</dbReference>
<evidence type="ECO:0000313" key="2">
    <source>
        <dbReference type="EMBL" id="TKD50142.1"/>
    </source>
</evidence>
<name>A0A4U1L0M3_9SPHN</name>
<feature type="signal peptide" evidence="1">
    <location>
        <begin position="1"/>
        <end position="24"/>
    </location>
</feature>
<gene>
    <name evidence="2" type="ORF">FBR43_04745</name>
</gene>
<accession>A0A4U1L0M3</accession>
<keyword evidence="1" id="KW-0732">Signal</keyword>
<sequence>MRHPFPAPAPAALLLLLATAGCSAPDDRYPSLLPRAIEKTSFADPVRPVRESAPDPALELKIGEQQAALAEAVRTFDAASARAQTLATRAAGAAAGSEPWIEAQVALAELDTLRSATAAVLGDTEKLATDRALSGQPAYPALDRLLSAQRAAVAAQIERIAAIERSLAPA</sequence>
<dbReference type="EMBL" id="SWKR01000002">
    <property type="protein sequence ID" value="TKD50142.1"/>
    <property type="molecule type" value="Genomic_DNA"/>
</dbReference>
<feature type="chain" id="PRO_5020715887" description="DUF4142 domain-containing protein" evidence="1">
    <location>
        <begin position="25"/>
        <end position="170"/>
    </location>
</feature>
<evidence type="ECO:0000313" key="3">
    <source>
        <dbReference type="Proteomes" id="UP000309138"/>
    </source>
</evidence>